<dbReference type="Bgee" id="ENSPTRG00000045864">
    <property type="expression patterns" value="Expressed in dorsolateral prefrontal cortex and 18 other cell types or tissues"/>
</dbReference>
<dbReference type="Ensembl" id="ENSPTRT00000083849.1">
    <property type="protein sequence ID" value="ENSPTRP00000063265.1"/>
    <property type="gene ID" value="ENSPTRG00000045864.1"/>
</dbReference>
<evidence type="ECO:0000313" key="1">
    <source>
        <dbReference type="Ensembl" id="ENSPTRP00000063265.1"/>
    </source>
</evidence>
<reference evidence="1" key="1">
    <citation type="submission" date="2025-08" db="UniProtKB">
        <authorList>
            <consortium name="Ensembl"/>
        </authorList>
    </citation>
    <scope>IDENTIFICATION</scope>
</reference>
<keyword evidence="2" id="KW-1185">Reference proteome</keyword>
<sequence>MSPRARHICYFLDYGALSLYSLVSWSWKALGSVRSSAQEPSPIHSCSTTSHSFIGSGCAGAGATAVGRRP</sequence>
<dbReference type="AlphaFoldDB" id="A0A2I3RF16"/>
<evidence type="ECO:0000313" key="2">
    <source>
        <dbReference type="Proteomes" id="UP000002277"/>
    </source>
</evidence>
<accession>A0A2I3RF16</accession>
<dbReference type="Proteomes" id="UP000002277">
    <property type="component" value="Unplaced"/>
</dbReference>
<dbReference type="GeneTree" id="ENSGT00940000160567"/>
<protein>
    <submittedName>
        <fullName evidence="1">Progestin and adipoQ receptor family member 6</fullName>
    </submittedName>
</protein>
<proteinExistence type="predicted"/>
<reference evidence="1" key="2">
    <citation type="submission" date="2025-09" db="UniProtKB">
        <authorList>
            <consortium name="Ensembl"/>
        </authorList>
    </citation>
    <scope>IDENTIFICATION</scope>
</reference>
<name>A0A2I3RF16_PANTR</name>
<organism evidence="1 2">
    <name type="scientific">Pan troglodytes</name>
    <name type="common">Chimpanzee</name>
    <dbReference type="NCBI Taxonomy" id="9598"/>
    <lineage>
        <taxon>Eukaryota</taxon>
        <taxon>Metazoa</taxon>
        <taxon>Chordata</taxon>
        <taxon>Craniata</taxon>
        <taxon>Vertebrata</taxon>
        <taxon>Euteleostomi</taxon>
        <taxon>Mammalia</taxon>
        <taxon>Eutheria</taxon>
        <taxon>Euarchontoglires</taxon>
        <taxon>Primates</taxon>
        <taxon>Haplorrhini</taxon>
        <taxon>Catarrhini</taxon>
        <taxon>Hominidae</taxon>
        <taxon>Pan</taxon>
    </lineage>
</organism>